<protein>
    <submittedName>
        <fullName evidence="1">Uncharacterized protein</fullName>
    </submittedName>
</protein>
<reference evidence="1 2" key="1">
    <citation type="submission" date="2017-10" db="EMBL/GenBank/DDBJ databases">
        <title>Bifidobacterium genomics.</title>
        <authorList>
            <person name="Lugli G.A."/>
            <person name="Milani C."/>
            <person name="Mancabelli L."/>
        </authorList>
    </citation>
    <scope>NUCLEOTIDE SEQUENCE [LARGE SCALE GENOMIC DNA]</scope>
    <source>
        <strain evidence="1 2">1542B</strain>
    </source>
</reference>
<dbReference type="Proteomes" id="UP000233727">
    <property type="component" value="Unassembled WGS sequence"/>
</dbReference>
<dbReference type="AlphaFoldDB" id="A0A2N3QLA1"/>
<gene>
    <name evidence="1" type="ORF">CQR47_1000</name>
</gene>
<comment type="caution">
    <text evidence="1">The sequence shown here is derived from an EMBL/GenBank/DDBJ whole genome shotgun (WGS) entry which is preliminary data.</text>
</comment>
<evidence type="ECO:0000313" key="1">
    <source>
        <dbReference type="EMBL" id="PKU92404.1"/>
    </source>
</evidence>
<sequence length="45" mass="5416">MSFLSEAHKLFYHSPTVDAYDHVMASLYLYRRWEWGNLTFAGFTR</sequence>
<organism evidence="1 2">
    <name type="scientific">Bifidobacterium thermophilum</name>
    <dbReference type="NCBI Taxonomy" id="33905"/>
    <lineage>
        <taxon>Bacteria</taxon>
        <taxon>Bacillati</taxon>
        <taxon>Actinomycetota</taxon>
        <taxon>Actinomycetes</taxon>
        <taxon>Bifidobacteriales</taxon>
        <taxon>Bifidobacteriaceae</taxon>
        <taxon>Bifidobacterium</taxon>
    </lineage>
</organism>
<evidence type="ECO:0000313" key="2">
    <source>
        <dbReference type="Proteomes" id="UP000233727"/>
    </source>
</evidence>
<name>A0A2N3QLA1_9BIFI</name>
<proteinExistence type="predicted"/>
<accession>A0A2N3QLA1</accession>
<dbReference type="EMBL" id="PCGY01000012">
    <property type="protein sequence ID" value="PKU92404.1"/>
    <property type="molecule type" value="Genomic_DNA"/>
</dbReference>